<dbReference type="AlphaFoldDB" id="A0A0S7BT86"/>
<dbReference type="InterPro" id="IPR039552">
    <property type="entry name" value="IS66_C"/>
</dbReference>
<keyword evidence="4" id="KW-0238">DNA-binding</keyword>
<keyword evidence="4" id="KW-0371">Homeobox</keyword>
<protein>
    <submittedName>
        <fullName evidence="4">Transposase C of IS166 homeodomain</fullName>
    </submittedName>
</protein>
<dbReference type="PATRIC" id="fig|1678840.3.peg.1724"/>
<dbReference type="STRING" id="1678840.ATC1_13444"/>
<evidence type="ECO:0000259" key="1">
    <source>
        <dbReference type="Pfam" id="PF03050"/>
    </source>
</evidence>
<sequence>MEKTTLEREILKKYPGTSPEVIDIFLQQLNTKDHEIERLNQILLNFQRNRFGQHSEKSKYVIADNQCQPSLFNEAEQEQDEKSPEPTPETFVTLVKGHERKKKRTREEICKDLPRTEVVYDVPLEQRIDKFGRPYKFVAKKRIRTEMIIVPKSFSLVDFYTNVYVSLDVDEATGKKHFIEAKVVPPVMKNSLASPSSVADVMTSKYVEGMPLYRQEQEWKRLGINIPRNTLANWVITSTQNWLMPIYDAMKESLLKEKAIHADETTVQVLKEPGKAATSKSEMWVYASAVRGTHPIRIFDYHDSRKGDCAKDFLDGYHGILITDGYSGYNKLEGVTRAGCWAHLRRYWHDAMPNGATAKNSKAVVGFEYCNKLFELEKCFVNLSNDDRRKARKRESKPILDEFWLWLQSFIPDNGSKLADAVRYSLNQKAYLETFIDHGEIDISNNQVENAIRPFVIGRKGWLFSDTPNGATASAVVYSIVETAKANRLNPYSYLLRLLTELPMLEENPSHEDIESLMPWNNFIQQNCALK</sequence>
<dbReference type="EMBL" id="DF968181">
    <property type="protein sequence ID" value="GAP40468.1"/>
    <property type="molecule type" value="Genomic_DNA"/>
</dbReference>
<evidence type="ECO:0000313" key="5">
    <source>
        <dbReference type="Proteomes" id="UP000053370"/>
    </source>
</evidence>
<dbReference type="InterPro" id="IPR052344">
    <property type="entry name" value="Transposase-related"/>
</dbReference>
<dbReference type="Proteomes" id="UP000053370">
    <property type="component" value="Unassembled WGS sequence"/>
</dbReference>
<dbReference type="InterPro" id="IPR024463">
    <property type="entry name" value="Transposase_TnpC_homeodom"/>
</dbReference>
<feature type="domain" description="Transposase TnpC homeodomain" evidence="2">
    <location>
        <begin position="38"/>
        <end position="118"/>
    </location>
</feature>
<proteinExistence type="predicted"/>
<feature type="domain" description="Transposase IS66 central" evidence="1">
    <location>
        <begin position="191"/>
        <end position="472"/>
    </location>
</feature>
<organism evidence="4">
    <name type="scientific">Flexilinea flocculi</name>
    <dbReference type="NCBI Taxonomy" id="1678840"/>
    <lineage>
        <taxon>Bacteria</taxon>
        <taxon>Bacillati</taxon>
        <taxon>Chloroflexota</taxon>
        <taxon>Anaerolineae</taxon>
        <taxon>Anaerolineales</taxon>
        <taxon>Anaerolineaceae</taxon>
        <taxon>Flexilinea</taxon>
    </lineage>
</organism>
<dbReference type="GO" id="GO:0003677">
    <property type="term" value="F:DNA binding"/>
    <property type="evidence" value="ECO:0007669"/>
    <property type="project" value="UniProtKB-KW"/>
</dbReference>
<dbReference type="NCBIfam" id="NF033517">
    <property type="entry name" value="transpos_IS66"/>
    <property type="match status" value="1"/>
</dbReference>
<dbReference type="RefSeq" id="WP_062279780.1">
    <property type="nucleotide sequence ID" value="NZ_DF968181.1"/>
</dbReference>
<evidence type="ECO:0000259" key="2">
    <source>
        <dbReference type="Pfam" id="PF13007"/>
    </source>
</evidence>
<feature type="domain" description="Transposase IS66 C-terminal" evidence="3">
    <location>
        <begin position="479"/>
        <end position="520"/>
    </location>
</feature>
<name>A0A0S7BT86_9CHLR</name>
<dbReference type="Pfam" id="PF13817">
    <property type="entry name" value="DDE_Tnp_IS66_C"/>
    <property type="match status" value="1"/>
</dbReference>
<accession>A0A0S7BT86</accession>
<dbReference type="Pfam" id="PF03050">
    <property type="entry name" value="DDE_Tnp_IS66"/>
    <property type="match status" value="1"/>
</dbReference>
<dbReference type="PANTHER" id="PTHR33678">
    <property type="entry name" value="BLL1576 PROTEIN"/>
    <property type="match status" value="1"/>
</dbReference>
<evidence type="ECO:0000259" key="3">
    <source>
        <dbReference type="Pfam" id="PF13817"/>
    </source>
</evidence>
<keyword evidence="5" id="KW-1185">Reference proteome</keyword>
<reference evidence="4" key="1">
    <citation type="journal article" date="2015" name="Genome Announc.">
        <title>Draft Genome Sequence of Anaerolineae Strain TC1, a Novel Isolate from a Methanogenic Wastewater Treatment System.</title>
        <authorList>
            <person name="Matsuura N."/>
            <person name="Tourlousse D.M."/>
            <person name="Sun L."/>
            <person name="Toyonaga M."/>
            <person name="Kuroda K."/>
            <person name="Ohashi A."/>
            <person name="Cruz R."/>
            <person name="Yamaguchi T."/>
            <person name="Sekiguchi Y."/>
        </authorList>
    </citation>
    <scope>NUCLEOTIDE SEQUENCE [LARGE SCALE GENOMIC DNA]</scope>
    <source>
        <strain evidence="4">TC1</strain>
    </source>
</reference>
<dbReference type="Pfam" id="PF13007">
    <property type="entry name" value="LZ_Tnp_IS66"/>
    <property type="match status" value="1"/>
</dbReference>
<gene>
    <name evidence="4" type="ORF">ATC1_13444</name>
</gene>
<evidence type="ECO:0000313" key="4">
    <source>
        <dbReference type="EMBL" id="GAP40468.1"/>
    </source>
</evidence>
<dbReference type="PANTHER" id="PTHR33678:SF1">
    <property type="entry name" value="BLL1576 PROTEIN"/>
    <property type="match status" value="1"/>
</dbReference>
<dbReference type="OrthoDB" id="151215at2"/>
<dbReference type="InterPro" id="IPR004291">
    <property type="entry name" value="Transposase_IS66_central"/>
</dbReference>